<dbReference type="EMBL" id="JACHON010000007">
    <property type="protein sequence ID" value="MBB6513015.1"/>
    <property type="molecule type" value="Genomic_DNA"/>
</dbReference>
<feature type="compositionally biased region" description="Acidic residues" evidence="1">
    <location>
        <begin position="35"/>
        <end position="45"/>
    </location>
</feature>
<dbReference type="PROSITE" id="PS51257">
    <property type="entry name" value="PROKAR_LIPOPROTEIN"/>
    <property type="match status" value="1"/>
</dbReference>
<dbReference type="Proteomes" id="UP000572212">
    <property type="component" value="Unassembled WGS sequence"/>
</dbReference>
<organism evidence="3 4">
    <name type="scientific">Gracilibacillus halotolerans</name>
    <dbReference type="NCBI Taxonomy" id="74386"/>
    <lineage>
        <taxon>Bacteria</taxon>
        <taxon>Bacillati</taxon>
        <taxon>Bacillota</taxon>
        <taxon>Bacilli</taxon>
        <taxon>Bacillales</taxon>
        <taxon>Bacillaceae</taxon>
        <taxon>Gracilibacillus</taxon>
    </lineage>
</organism>
<accession>A0A841RPB9</accession>
<evidence type="ECO:0000313" key="3">
    <source>
        <dbReference type="EMBL" id="MBB6513015.1"/>
    </source>
</evidence>
<dbReference type="RefSeq" id="WP_184247392.1">
    <property type="nucleotide sequence ID" value="NZ_BAAACU010000053.1"/>
</dbReference>
<proteinExistence type="predicted"/>
<feature type="region of interest" description="Disordered" evidence="1">
    <location>
        <begin position="25"/>
        <end position="51"/>
    </location>
</feature>
<evidence type="ECO:0008006" key="5">
    <source>
        <dbReference type="Google" id="ProtNLM"/>
    </source>
</evidence>
<dbReference type="AlphaFoldDB" id="A0A841RPB9"/>
<gene>
    <name evidence="3" type="ORF">GGQ92_001805</name>
</gene>
<evidence type="ECO:0000256" key="1">
    <source>
        <dbReference type="SAM" id="MobiDB-lite"/>
    </source>
</evidence>
<name>A0A841RPB9_9BACI</name>
<feature type="chain" id="PRO_5038907055" description="Lipoprotein" evidence="2">
    <location>
        <begin position="20"/>
        <end position="203"/>
    </location>
</feature>
<evidence type="ECO:0000313" key="4">
    <source>
        <dbReference type="Proteomes" id="UP000572212"/>
    </source>
</evidence>
<keyword evidence="4" id="KW-1185">Reference proteome</keyword>
<reference evidence="3 4" key="1">
    <citation type="submission" date="2020-08" db="EMBL/GenBank/DDBJ databases">
        <title>Genomic Encyclopedia of Type Strains, Phase IV (KMG-IV): sequencing the most valuable type-strain genomes for metagenomic binning, comparative biology and taxonomic classification.</title>
        <authorList>
            <person name="Goeker M."/>
        </authorList>
    </citation>
    <scope>NUCLEOTIDE SEQUENCE [LARGE SCALE GENOMIC DNA]</scope>
    <source>
        <strain evidence="3 4">DSM 11805</strain>
    </source>
</reference>
<feature type="signal peptide" evidence="2">
    <location>
        <begin position="1"/>
        <end position="19"/>
    </location>
</feature>
<evidence type="ECO:0000256" key="2">
    <source>
        <dbReference type="SAM" id="SignalP"/>
    </source>
</evidence>
<comment type="caution">
    <text evidence="3">The sequence shown here is derived from an EMBL/GenBank/DDBJ whole genome shotgun (WGS) entry which is preliminary data.</text>
</comment>
<keyword evidence="2" id="KW-0732">Signal</keyword>
<protein>
    <recommendedName>
        <fullName evidence="5">Lipoprotein</fullName>
    </recommendedName>
</protein>
<sequence>MKKSFLIYLLIFSSCFLLLSCEQGNENEPNNNKEENDDIEQEGEGETMSQEDALQFENIGKAPESDTKKPISEVAKVIFTESSLDTAYEPIAIDLENNEIYINPTISIHRFSSYEDTVQFDHAQKVKELLEKYDVQNWERDYTFEDPETYEDGYSWRLWLQFEDGTVEKHKGAGTSKKEITPENFEEFSKELRQLVNASLGGS</sequence>